<feature type="region of interest" description="Disordered" evidence="10">
    <location>
        <begin position="1239"/>
        <end position="1263"/>
    </location>
</feature>
<dbReference type="Pfam" id="PF00664">
    <property type="entry name" value="ABC_membrane"/>
    <property type="match status" value="2"/>
</dbReference>
<evidence type="ECO:0000256" key="3">
    <source>
        <dbReference type="ARBA" id="ARBA00022448"/>
    </source>
</evidence>
<evidence type="ECO:0000256" key="1">
    <source>
        <dbReference type="ARBA" id="ARBA00004141"/>
    </source>
</evidence>
<proteinExistence type="inferred from homology"/>
<evidence type="ECO:0000256" key="9">
    <source>
        <dbReference type="ARBA" id="ARBA00023136"/>
    </source>
</evidence>
<dbReference type="FunFam" id="1.20.1560.10:FF:000010">
    <property type="entry name" value="Multidrug resistance-associated ABC transporter"/>
    <property type="match status" value="1"/>
</dbReference>
<name>A0A5M3N011_CONPW</name>
<keyword evidence="6" id="KW-0067">ATP-binding</keyword>
<dbReference type="Proteomes" id="UP000053558">
    <property type="component" value="Unassembled WGS sequence"/>
</dbReference>
<dbReference type="Pfam" id="PF00005">
    <property type="entry name" value="ABC_tran"/>
    <property type="match status" value="2"/>
</dbReference>
<dbReference type="GO" id="GO:0016020">
    <property type="term" value="C:membrane"/>
    <property type="evidence" value="ECO:0007669"/>
    <property type="project" value="UniProtKB-SubCell"/>
</dbReference>
<keyword evidence="3" id="KW-0813">Transport</keyword>
<dbReference type="RefSeq" id="XP_007765988.1">
    <property type="nucleotide sequence ID" value="XM_007767798.1"/>
</dbReference>
<feature type="domain" description="ABC transmembrane type-1" evidence="13">
    <location>
        <begin position="172"/>
        <end position="459"/>
    </location>
</feature>
<keyword evidence="14" id="KW-0378">Hydrolase</keyword>
<dbReference type="GO" id="GO:0140359">
    <property type="term" value="F:ABC-type transporter activity"/>
    <property type="evidence" value="ECO:0007669"/>
    <property type="project" value="InterPro"/>
</dbReference>
<dbReference type="EMBL" id="JH711575">
    <property type="protein sequence ID" value="EIW84231.1"/>
    <property type="molecule type" value="Genomic_DNA"/>
</dbReference>
<keyword evidence="15" id="KW-1185">Reference proteome</keyword>
<dbReference type="SMART" id="SM00382">
    <property type="entry name" value="AAA"/>
    <property type="match status" value="2"/>
</dbReference>
<dbReference type="InterPro" id="IPR003593">
    <property type="entry name" value="AAA+_ATPase"/>
</dbReference>
<evidence type="ECO:0000256" key="11">
    <source>
        <dbReference type="SAM" id="Phobius"/>
    </source>
</evidence>
<dbReference type="FunFam" id="3.40.50.300:FF:000997">
    <property type="entry name" value="Multidrug resistance-associated protein 1"/>
    <property type="match status" value="1"/>
</dbReference>
<dbReference type="CDD" id="cd18606">
    <property type="entry name" value="ABC_6TM_YOR1_D2_like"/>
    <property type="match status" value="1"/>
</dbReference>
<feature type="transmembrane region" description="Helical" evidence="11">
    <location>
        <begin position="843"/>
        <end position="872"/>
    </location>
</feature>
<evidence type="ECO:0000256" key="5">
    <source>
        <dbReference type="ARBA" id="ARBA00022741"/>
    </source>
</evidence>
<evidence type="ECO:0000256" key="10">
    <source>
        <dbReference type="SAM" id="MobiDB-lite"/>
    </source>
</evidence>
<reference evidence="15" key="1">
    <citation type="journal article" date="2012" name="Science">
        <title>The Paleozoic origin of enzymatic lignin decomposition reconstructed from 31 fungal genomes.</title>
        <authorList>
            <person name="Floudas D."/>
            <person name="Binder M."/>
            <person name="Riley R."/>
            <person name="Barry K."/>
            <person name="Blanchette R.A."/>
            <person name="Henrissat B."/>
            <person name="Martinez A.T."/>
            <person name="Otillar R."/>
            <person name="Spatafora J.W."/>
            <person name="Yadav J.S."/>
            <person name="Aerts A."/>
            <person name="Benoit I."/>
            <person name="Boyd A."/>
            <person name="Carlson A."/>
            <person name="Copeland A."/>
            <person name="Coutinho P.M."/>
            <person name="de Vries R.P."/>
            <person name="Ferreira P."/>
            <person name="Findley K."/>
            <person name="Foster B."/>
            <person name="Gaskell J."/>
            <person name="Glotzer D."/>
            <person name="Gorecki P."/>
            <person name="Heitman J."/>
            <person name="Hesse C."/>
            <person name="Hori C."/>
            <person name="Igarashi K."/>
            <person name="Jurgens J.A."/>
            <person name="Kallen N."/>
            <person name="Kersten P."/>
            <person name="Kohler A."/>
            <person name="Kuees U."/>
            <person name="Kumar T.K.A."/>
            <person name="Kuo A."/>
            <person name="LaButti K."/>
            <person name="Larrondo L.F."/>
            <person name="Lindquist E."/>
            <person name="Ling A."/>
            <person name="Lombard V."/>
            <person name="Lucas S."/>
            <person name="Lundell T."/>
            <person name="Martin R."/>
            <person name="McLaughlin D.J."/>
            <person name="Morgenstern I."/>
            <person name="Morin E."/>
            <person name="Murat C."/>
            <person name="Nagy L.G."/>
            <person name="Nolan M."/>
            <person name="Ohm R.A."/>
            <person name="Patyshakuliyeva A."/>
            <person name="Rokas A."/>
            <person name="Ruiz-Duenas F.J."/>
            <person name="Sabat G."/>
            <person name="Salamov A."/>
            <person name="Samejima M."/>
            <person name="Schmutz J."/>
            <person name="Slot J.C."/>
            <person name="St John F."/>
            <person name="Stenlid J."/>
            <person name="Sun H."/>
            <person name="Sun S."/>
            <person name="Syed K."/>
            <person name="Tsang A."/>
            <person name="Wiebenga A."/>
            <person name="Young D."/>
            <person name="Pisabarro A."/>
            <person name="Eastwood D.C."/>
            <person name="Martin F."/>
            <person name="Cullen D."/>
            <person name="Grigoriev I.V."/>
            <person name="Hibbett D.S."/>
        </authorList>
    </citation>
    <scope>NUCLEOTIDE SEQUENCE [LARGE SCALE GENOMIC DNA]</scope>
    <source>
        <strain evidence="15">RWD-64-598 SS2</strain>
    </source>
</reference>
<evidence type="ECO:0000259" key="13">
    <source>
        <dbReference type="PROSITE" id="PS50929"/>
    </source>
</evidence>
<dbReference type="OrthoDB" id="6500128at2759"/>
<keyword evidence="4 11" id="KW-0812">Transmembrane</keyword>
<dbReference type="CDD" id="cd03244">
    <property type="entry name" value="ABCC_MRP_domain2"/>
    <property type="match status" value="1"/>
</dbReference>
<feature type="domain" description="ABC transporter" evidence="12">
    <location>
        <begin position="1121"/>
        <end position="1371"/>
    </location>
</feature>
<feature type="region of interest" description="Disordered" evidence="10">
    <location>
        <begin position="1"/>
        <end position="33"/>
    </location>
</feature>
<dbReference type="GeneID" id="19200797"/>
<dbReference type="InterPro" id="IPR050173">
    <property type="entry name" value="ABC_transporter_C-like"/>
</dbReference>
<accession>A0A5M3N011</accession>
<keyword evidence="8" id="KW-0843">Virulence</keyword>
<dbReference type="InterPro" id="IPR017871">
    <property type="entry name" value="ABC_transporter-like_CS"/>
</dbReference>
<evidence type="ECO:0000256" key="8">
    <source>
        <dbReference type="ARBA" id="ARBA00023026"/>
    </source>
</evidence>
<dbReference type="InterPro" id="IPR003439">
    <property type="entry name" value="ABC_transporter-like_ATP-bd"/>
</dbReference>
<dbReference type="PANTHER" id="PTHR24223:SF456">
    <property type="entry name" value="MULTIDRUG RESISTANCE-ASSOCIATED PROTEIN LETHAL(2)03659"/>
    <property type="match status" value="1"/>
</dbReference>
<protein>
    <submittedName>
        <fullName evidence="14">P-loop containing nucleoside triphosphate hydrolase protein</fullName>
    </submittedName>
</protein>
<gene>
    <name evidence="14" type="ORF">CONPUDRAFT_135748</name>
</gene>
<feature type="domain" description="ABC transporter" evidence="12">
    <location>
        <begin position="522"/>
        <end position="742"/>
    </location>
</feature>
<dbReference type="Gene3D" id="3.40.50.300">
    <property type="entry name" value="P-loop containing nucleotide triphosphate hydrolases"/>
    <property type="match status" value="2"/>
</dbReference>
<organism evidence="14 15">
    <name type="scientific">Coniophora puteana (strain RWD-64-598)</name>
    <name type="common">Brown rot fungus</name>
    <dbReference type="NCBI Taxonomy" id="741705"/>
    <lineage>
        <taxon>Eukaryota</taxon>
        <taxon>Fungi</taxon>
        <taxon>Dikarya</taxon>
        <taxon>Basidiomycota</taxon>
        <taxon>Agaricomycotina</taxon>
        <taxon>Agaricomycetes</taxon>
        <taxon>Agaricomycetidae</taxon>
        <taxon>Boletales</taxon>
        <taxon>Coniophorineae</taxon>
        <taxon>Coniophoraceae</taxon>
        <taxon>Coniophora</taxon>
    </lineage>
</organism>
<dbReference type="PROSITE" id="PS00211">
    <property type="entry name" value="ABC_TRANSPORTER_1"/>
    <property type="match status" value="2"/>
</dbReference>
<feature type="transmembrane region" description="Helical" evidence="11">
    <location>
        <begin position="1033"/>
        <end position="1051"/>
    </location>
</feature>
<dbReference type="FunFam" id="3.40.50.300:FF:000565">
    <property type="entry name" value="ABC bile acid transporter"/>
    <property type="match status" value="1"/>
</dbReference>
<dbReference type="InterPro" id="IPR036640">
    <property type="entry name" value="ABC1_TM_sf"/>
</dbReference>
<dbReference type="SUPFAM" id="SSF90123">
    <property type="entry name" value="ABC transporter transmembrane region"/>
    <property type="match status" value="2"/>
</dbReference>
<evidence type="ECO:0000313" key="15">
    <source>
        <dbReference type="Proteomes" id="UP000053558"/>
    </source>
</evidence>
<dbReference type="Gene3D" id="1.20.1560.10">
    <property type="entry name" value="ABC transporter type 1, transmembrane domain"/>
    <property type="match status" value="2"/>
</dbReference>
<dbReference type="PANTHER" id="PTHR24223">
    <property type="entry name" value="ATP-BINDING CASSETTE SUB-FAMILY C"/>
    <property type="match status" value="1"/>
</dbReference>
<dbReference type="InterPro" id="IPR011527">
    <property type="entry name" value="ABC1_TM_dom"/>
</dbReference>
<comment type="similarity">
    <text evidence="2">Belongs to the ABC transporter superfamily. ABCC family. Conjugate transporter (TC 3.A.1.208) subfamily.</text>
</comment>
<keyword evidence="9 11" id="KW-0472">Membrane</keyword>
<evidence type="ECO:0000313" key="14">
    <source>
        <dbReference type="EMBL" id="EIW84231.1"/>
    </source>
</evidence>
<feature type="region of interest" description="Disordered" evidence="10">
    <location>
        <begin position="750"/>
        <end position="784"/>
    </location>
</feature>
<keyword evidence="7 11" id="KW-1133">Transmembrane helix</keyword>
<comment type="subcellular location">
    <subcellularLocation>
        <location evidence="1">Membrane</location>
        <topology evidence="1">Multi-pass membrane protein</topology>
    </subcellularLocation>
</comment>
<comment type="caution">
    <text evidence="14">The sequence shown here is derived from an EMBL/GenBank/DDBJ whole genome shotgun (WGS) entry which is preliminary data.</text>
</comment>
<evidence type="ECO:0000256" key="7">
    <source>
        <dbReference type="ARBA" id="ARBA00022989"/>
    </source>
</evidence>
<feature type="domain" description="ABC transmembrane type-1" evidence="13">
    <location>
        <begin position="810"/>
        <end position="1084"/>
    </location>
</feature>
<dbReference type="KEGG" id="cput:CONPUDRAFT_135748"/>
<dbReference type="OMA" id="KTHVKEM"/>
<dbReference type="PROSITE" id="PS50893">
    <property type="entry name" value="ABC_TRANSPORTER_2"/>
    <property type="match status" value="2"/>
</dbReference>
<dbReference type="InterPro" id="IPR027417">
    <property type="entry name" value="P-loop_NTPase"/>
</dbReference>
<sequence length="1392" mass="153403">MSSDDASLEGKATPDEKSGLPDAPADPMKRESAAKKKTSLSWWRYVKDSSLSPEANANILNLLFFSWVTPILSLGYARPLQVPDLYKLSEDRSASVIADKILQSFKTRRKQADEYNERLAAGSIGPGVKGLWWTIKGKRQEREKQWQEKDGKKKASLILAMNDSIKWWFWSGGIMKVIGDTAVVTSPLLVKAITNFVSESYAARYTDVSPPPIGKGIGLAFGLLALQLVGSWCNNHFFYRSMSSAILLRGGLISAIYARSLRLSTRARMIHGNAKLITHVSADVSRIEICLNWFHMAWAAPIQLLICLILLLINLGPSALVGYGLLLLATPAQAKIMKQFIKLRKKSMMWTDKRSKALQEIFNGIQVIKLFAWELPFLKRISEYRQKEMKYIRTLTIYRAALNAFAISVPALAAVLSFITYVGTGHTLSAADVFSSLALFQLVRMPLMFLPMSLGSVTDAIAACGRLYAVFEAETVDATLVENRELDPAVCVRGAEFTWDSPLPQAQAAATKAPSPPQPTTVSGTDAAKVQQNVFKLADINLEVPRGQLVAITGAIGTGKTSLLQGLIGEMRRTAGVVEFGGSVSYCAQTAWIQNATIRENICFGRPFEEEKYWNAVRAACLQPDLDMLPNHDLTQVGEKGISLSGGQKQRVNICRAIYHDSDIVIFDDPLSALDAHVGKAVFNNVIKQHLHGKTRILVTHALHLLPSVDYIYTLADGRIAECGTYDELMENDGAFAQYVNKFGTNEETKKIEQRENANAQNESEAAPKKPAAGPGKAMMQEEERTRGSVKRAVWIEYLLGGHGVVLVPLLLLSLVVMTAAGLMSSYWLVYWEERRFDRPNGFYMGIYAALGISTSLSMFLMGVMFAMLTYYASQRLHSKALDRVIHAPMNFFDTTPLGRIIGRFGKDIDTVDNTIGDSMRMLMATLSAIAGPIILISIITPWFLIVIACVLVCYVLAASFYRASARELKVHGILRSSIYAHFAESLSGLTTIRAYGEMERFKREGDARVDLENRAYWLTVVNQRWLGIRLDFLGIVLTLAVSLLTIGLRFKISPGQTGVALAYIVLVQQSFGYVVRQAADVENNMNSVERILHYANEIEQEAPSVEDTSMPAEWPNKGEVEFKNITMKYRPELPLVLKGISMSIAAGEKIGFVGRTGAGKSSVMTALYRLVELSSGQISIDGVETTRVGLTKLRTGMSIIPQDAFLFSGTLRSNLDPFGQHDDASLWDALKRAHLVDPSSAKAPGAPNEAKEGTQPTSNLDLDSSIQVEGSNLSAGQRSLVSLARALVNDTKILILDEATASVDYETDRKIQDTIASEFRGRTILCIAHRLRTIISYDRICVLDSGRIAEFDTPDALYAKTDGIFRGMCDESSISLDDIQNAQNKIGTSTH</sequence>
<keyword evidence="5" id="KW-0547">Nucleotide-binding</keyword>
<dbReference type="SUPFAM" id="SSF52540">
    <property type="entry name" value="P-loop containing nucleoside triphosphate hydrolases"/>
    <property type="match status" value="2"/>
</dbReference>
<evidence type="ECO:0000259" key="12">
    <source>
        <dbReference type="PROSITE" id="PS50893"/>
    </source>
</evidence>
<dbReference type="GO" id="GO:0005524">
    <property type="term" value="F:ATP binding"/>
    <property type="evidence" value="ECO:0007669"/>
    <property type="project" value="UniProtKB-KW"/>
</dbReference>
<dbReference type="PROSITE" id="PS50929">
    <property type="entry name" value="ABC_TM1F"/>
    <property type="match status" value="2"/>
</dbReference>
<feature type="transmembrane region" description="Helical" evidence="11">
    <location>
        <begin position="795"/>
        <end position="823"/>
    </location>
</feature>
<evidence type="ECO:0000256" key="2">
    <source>
        <dbReference type="ARBA" id="ARBA00009726"/>
    </source>
</evidence>
<dbReference type="CDD" id="cd03250">
    <property type="entry name" value="ABCC_MRP_domain1"/>
    <property type="match status" value="1"/>
</dbReference>
<feature type="transmembrane region" description="Helical" evidence="11">
    <location>
        <begin position="397"/>
        <end position="419"/>
    </location>
</feature>
<evidence type="ECO:0000256" key="4">
    <source>
        <dbReference type="ARBA" id="ARBA00022692"/>
    </source>
</evidence>
<dbReference type="GO" id="GO:0016887">
    <property type="term" value="F:ATP hydrolysis activity"/>
    <property type="evidence" value="ECO:0007669"/>
    <property type="project" value="InterPro"/>
</dbReference>
<dbReference type="CDD" id="cd18597">
    <property type="entry name" value="ABC_6TM_YOR1_D1_like"/>
    <property type="match status" value="1"/>
</dbReference>
<dbReference type="FunFam" id="1.20.1560.10:FF:000061">
    <property type="entry name" value="ATP-binding cassette transporter YOR1"/>
    <property type="match status" value="1"/>
</dbReference>
<evidence type="ECO:0000256" key="6">
    <source>
        <dbReference type="ARBA" id="ARBA00022840"/>
    </source>
</evidence>
<feature type="compositionally biased region" description="Low complexity" evidence="10">
    <location>
        <begin position="757"/>
        <end position="778"/>
    </location>
</feature>